<evidence type="ECO:0000259" key="1">
    <source>
        <dbReference type="PROSITE" id="PS51340"/>
    </source>
</evidence>
<dbReference type="PROSITE" id="PS51340">
    <property type="entry name" value="MOSC"/>
    <property type="match status" value="1"/>
</dbReference>
<dbReference type="RefSeq" id="WP_172632399.1">
    <property type="nucleotide sequence ID" value="NZ_BIXY01000098.1"/>
</dbReference>
<organism evidence="2 3">
    <name type="scientific">Dictyobacter arantiisoli</name>
    <dbReference type="NCBI Taxonomy" id="2014874"/>
    <lineage>
        <taxon>Bacteria</taxon>
        <taxon>Bacillati</taxon>
        <taxon>Chloroflexota</taxon>
        <taxon>Ktedonobacteria</taxon>
        <taxon>Ktedonobacterales</taxon>
        <taxon>Dictyobacteraceae</taxon>
        <taxon>Dictyobacter</taxon>
    </lineage>
</organism>
<dbReference type="EMBL" id="BIXY01000098">
    <property type="protein sequence ID" value="GCF11193.1"/>
    <property type="molecule type" value="Genomic_DNA"/>
</dbReference>
<evidence type="ECO:0000313" key="3">
    <source>
        <dbReference type="Proteomes" id="UP000322530"/>
    </source>
</evidence>
<dbReference type="Pfam" id="PF03476">
    <property type="entry name" value="MOSC_N"/>
    <property type="match status" value="1"/>
</dbReference>
<gene>
    <name evidence="2" type="ORF">KDI_47570</name>
</gene>
<dbReference type="SUPFAM" id="SSF141673">
    <property type="entry name" value="MOSC N-terminal domain-like"/>
    <property type="match status" value="1"/>
</dbReference>
<dbReference type="SUPFAM" id="SSF50800">
    <property type="entry name" value="PK beta-barrel domain-like"/>
    <property type="match status" value="1"/>
</dbReference>
<keyword evidence="3" id="KW-1185">Reference proteome</keyword>
<accession>A0A5A5TJJ6</accession>
<proteinExistence type="predicted"/>
<dbReference type="InterPro" id="IPR011037">
    <property type="entry name" value="Pyrv_Knase-like_insert_dom_sf"/>
</dbReference>
<feature type="domain" description="MOSC" evidence="1">
    <location>
        <begin position="120"/>
        <end position="265"/>
    </location>
</feature>
<protein>
    <submittedName>
        <fullName evidence="2">MOSC domain-containing protein</fullName>
    </submittedName>
</protein>
<reference evidence="2 3" key="1">
    <citation type="submission" date="2019-01" db="EMBL/GenBank/DDBJ databases">
        <title>Draft genome sequence of Dictyobacter sp. Uno17.</title>
        <authorList>
            <person name="Wang C.M."/>
            <person name="Zheng Y."/>
            <person name="Sakai Y."/>
            <person name="Abe K."/>
            <person name="Yokota A."/>
            <person name="Yabe S."/>
        </authorList>
    </citation>
    <scope>NUCLEOTIDE SEQUENCE [LARGE SCALE GENOMIC DNA]</scope>
    <source>
        <strain evidence="2 3">Uno17</strain>
    </source>
</reference>
<dbReference type="InterPro" id="IPR005303">
    <property type="entry name" value="MOCOS_middle"/>
</dbReference>
<dbReference type="GO" id="GO:0003824">
    <property type="term" value="F:catalytic activity"/>
    <property type="evidence" value="ECO:0007669"/>
    <property type="project" value="InterPro"/>
</dbReference>
<name>A0A5A5TJJ6_9CHLR</name>
<dbReference type="AlphaFoldDB" id="A0A5A5TJJ6"/>
<evidence type="ECO:0000313" key="2">
    <source>
        <dbReference type="EMBL" id="GCF11193.1"/>
    </source>
</evidence>
<sequence length="274" mass="31164">MSDLFLSHIRLYPIKGCSGTDVQMAAMDARGFRYDRRWMLINEYGLGLQQLDFPILARIVASLDDDCLCVQAPGMSPLRVPLQSPLLKPGIVRWYHGRCEAFSISEQADAWFQQFLHVWCRLVFMPENTPRFVAPEYALDHELAAFTSFQYHLLGEGSLEDLNQRLDTPVPLDRFRPNLVVSGAPPFAEDSWHTVRINHLTFHVVRPCDRCAITTVDAATGTKTDKEPLATLAKYRTFQQKVLFGQYLLSSESGMLHVGDTIEVLEYQNPTRSI</sequence>
<dbReference type="GO" id="GO:0030151">
    <property type="term" value="F:molybdenum ion binding"/>
    <property type="evidence" value="ECO:0007669"/>
    <property type="project" value="InterPro"/>
</dbReference>
<comment type="caution">
    <text evidence="2">The sequence shown here is derived from an EMBL/GenBank/DDBJ whole genome shotgun (WGS) entry which is preliminary data.</text>
</comment>
<dbReference type="Proteomes" id="UP000322530">
    <property type="component" value="Unassembled WGS sequence"/>
</dbReference>
<dbReference type="InterPro" id="IPR005302">
    <property type="entry name" value="MoCF_Sase_C"/>
</dbReference>
<dbReference type="Pfam" id="PF03473">
    <property type="entry name" value="MOSC"/>
    <property type="match status" value="1"/>
</dbReference>
<dbReference type="GO" id="GO:0030170">
    <property type="term" value="F:pyridoxal phosphate binding"/>
    <property type="evidence" value="ECO:0007669"/>
    <property type="project" value="InterPro"/>
</dbReference>
<dbReference type="PANTHER" id="PTHR14237:SF19">
    <property type="entry name" value="MITOCHONDRIAL AMIDOXIME REDUCING COMPONENT 1"/>
    <property type="match status" value="1"/>
</dbReference>
<dbReference type="PANTHER" id="PTHR14237">
    <property type="entry name" value="MOLYBDOPTERIN COFACTOR SULFURASE MOSC"/>
    <property type="match status" value="1"/>
</dbReference>